<proteinExistence type="predicted"/>
<organism evidence="1 2">
    <name type="scientific">Aspergillus pseudonomiae</name>
    <dbReference type="NCBI Taxonomy" id="1506151"/>
    <lineage>
        <taxon>Eukaryota</taxon>
        <taxon>Fungi</taxon>
        <taxon>Dikarya</taxon>
        <taxon>Ascomycota</taxon>
        <taxon>Pezizomycotina</taxon>
        <taxon>Eurotiomycetes</taxon>
        <taxon>Eurotiomycetidae</taxon>
        <taxon>Eurotiales</taxon>
        <taxon>Aspergillaceae</taxon>
        <taxon>Aspergillus</taxon>
        <taxon>Aspergillus subgen. Circumdati</taxon>
    </lineage>
</organism>
<reference evidence="1 2" key="1">
    <citation type="submission" date="2019-04" db="EMBL/GenBank/DDBJ databases">
        <authorList>
            <consortium name="DOE Joint Genome Institute"/>
            <person name="Mondo S."/>
            <person name="Kjaerbolling I."/>
            <person name="Vesth T."/>
            <person name="Frisvad J.C."/>
            <person name="Nybo J.L."/>
            <person name="Theobald S."/>
            <person name="Kildgaard S."/>
            <person name="Isbrandt T."/>
            <person name="Kuo A."/>
            <person name="Sato A."/>
            <person name="Lyhne E.K."/>
            <person name="Kogle M.E."/>
            <person name="Wiebenga A."/>
            <person name="Kun R.S."/>
            <person name="Lubbers R.J."/>
            <person name="Makela M.R."/>
            <person name="Barry K."/>
            <person name="Chovatia M."/>
            <person name="Clum A."/>
            <person name="Daum C."/>
            <person name="Haridas S."/>
            <person name="He G."/>
            <person name="LaButti K."/>
            <person name="Lipzen A."/>
            <person name="Riley R."/>
            <person name="Salamov A."/>
            <person name="Simmons B.A."/>
            <person name="Magnuson J.K."/>
            <person name="Henrissat B."/>
            <person name="Mortensen U.H."/>
            <person name="Larsen T.O."/>
            <person name="Devries R.P."/>
            <person name="Grigoriev I.V."/>
            <person name="Machida M."/>
            <person name="Baker S.E."/>
            <person name="Andersen M.R."/>
            <person name="Cantor M.N."/>
            <person name="Hua S.X."/>
        </authorList>
    </citation>
    <scope>NUCLEOTIDE SEQUENCE [LARGE SCALE GENOMIC DNA]</scope>
    <source>
        <strain evidence="1 2">CBS 119388</strain>
    </source>
</reference>
<dbReference type="EMBL" id="ML736739">
    <property type="protein sequence ID" value="KAE8409717.1"/>
    <property type="molecule type" value="Genomic_DNA"/>
</dbReference>
<gene>
    <name evidence="1" type="ORF">BDV37DRAFT_236724</name>
</gene>
<sequence>MECFVVCSTVLRTWMSMVITVLYLYRCFVPRAEATRTYRTYALLTALKLICLPFLFPFS</sequence>
<dbReference type="Proteomes" id="UP000325579">
    <property type="component" value="Unassembled WGS sequence"/>
</dbReference>
<accession>A0A5N7DTD1</accession>
<dbReference type="RefSeq" id="XP_031947036.1">
    <property type="nucleotide sequence ID" value="XM_032080638.1"/>
</dbReference>
<dbReference type="GeneID" id="43665329"/>
<keyword evidence="2" id="KW-1185">Reference proteome</keyword>
<dbReference type="AlphaFoldDB" id="A0A5N6ICP0"/>
<accession>A0A5N6ICP0</accession>
<name>A0A5N6ICP0_9EURO</name>
<dbReference type="OrthoDB" id="10503261at2759"/>
<evidence type="ECO:0000313" key="2">
    <source>
        <dbReference type="Proteomes" id="UP000325579"/>
    </source>
</evidence>
<evidence type="ECO:0000313" key="1">
    <source>
        <dbReference type="EMBL" id="KAE8409717.1"/>
    </source>
</evidence>
<protein>
    <submittedName>
        <fullName evidence="1">Uncharacterized protein</fullName>
    </submittedName>
</protein>